<evidence type="ECO:0000313" key="1">
    <source>
        <dbReference type="EMBL" id="CAF4688333.1"/>
    </source>
</evidence>
<evidence type="ECO:0000313" key="2">
    <source>
        <dbReference type="Proteomes" id="UP000681720"/>
    </source>
</evidence>
<dbReference type="EMBL" id="CAJOBJ010123622">
    <property type="protein sequence ID" value="CAF4688333.1"/>
    <property type="molecule type" value="Genomic_DNA"/>
</dbReference>
<comment type="caution">
    <text evidence="1">The sequence shown here is derived from an EMBL/GenBank/DDBJ whole genome shotgun (WGS) entry which is preliminary data.</text>
</comment>
<organism evidence="1 2">
    <name type="scientific">Rotaria magnacalcarata</name>
    <dbReference type="NCBI Taxonomy" id="392030"/>
    <lineage>
        <taxon>Eukaryota</taxon>
        <taxon>Metazoa</taxon>
        <taxon>Spiralia</taxon>
        <taxon>Gnathifera</taxon>
        <taxon>Rotifera</taxon>
        <taxon>Eurotatoria</taxon>
        <taxon>Bdelloidea</taxon>
        <taxon>Philodinida</taxon>
        <taxon>Philodinidae</taxon>
        <taxon>Rotaria</taxon>
    </lineage>
</organism>
<sequence length="67" mass="7620">MSALANNELIREKARIKFDSLMLKQLSDSEENVFQKLNIQNIANKLSASFLVEMNHLANLSKTIDIN</sequence>
<gene>
    <name evidence="1" type="ORF">GIL414_LOCUS42568</name>
</gene>
<name>A0A8S3A379_9BILA</name>
<feature type="non-terminal residue" evidence="1">
    <location>
        <position position="67"/>
    </location>
</feature>
<accession>A0A8S3A379</accession>
<dbReference type="AlphaFoldDB" id="A0A8S3A379"/>
<protein>
    <submittedName>
        <fullName evidence="1">Uncharacterized protein</fullName>
    </submittedName>
</protein>
<reference evidence="1" key="1">
    <citation type="submission" date="2021-02" db="EMBL/GenBank/DDBJ databases">
        <authorList>
            <person name="Nowell W R."/>
        </authorList>
    </citation>
    <scope>NUCLEOTIDE SEQUENCE</scope>
</reference>
<proteinExistence type="predicted"/>
<dbReference type="Proteomes" id="UP000681720">
    <property type="component" value="Unassembled WGS sequence"/>
</dbReference>